<gene>
    <name evidence="2" type="ORF">BDK51DRAFT_34159</name>
</gene>
<evidence type="ECO:0000256" key="1">
    <source>
        <dbReference type="SAM" id="MobiDB-lite"/>
    </source>
</evidence>
<name>A0A4P9WCY8_9FUNG</name>
<feature type="non-terminal residue" evidence="2">
    <location>
        <position position="1"/>
    </location>
</feature>
<organism evidence="2 3">
    <name type="scientific">Blyttiomyces helicus</name>
    <dbReference type="NCBI Taxonomy" id="388810"/>
    <lineage>
        <taxon>Eukaryota</taxon>
        <taxon>Fungi</taxon>
        <taxon>Fungi incertae sedis</taxon>
        <taxon>Chytridiomycota</taxon>
        <taxon>Chytridiomycota incertae sedis</taxon>
        <taxon>Chytridiomycetes</taxon>
        <taxon>Chytridiomycetes incertae sedis</taxon>
        <taxon>Blyttiomyces</taxon>
    </lineage>
</organism>
<keyword evidence="3" id="KW-1185">Reference proteome</keyword>
<evidence type="ECO:0000313" key="2">
    <source>
        <dbReference type="EMBL" id="RKO90202.1"/>
    </source>
</evidence>
<protein>
    <submittedName>
        <fullName evidence="2">Uncharacterized protein</fullName>
    </submittedName>
</protein>
<feature type="compositionally biased region" description="Polar residues" evidence="1">
    <location>
        <begin position="13"/>
        <end position="41"/>
    </location>
</feature>
<dbReference type="AlphaFoldDB" id="A0A4P9WCY8"/>
<dbReference type="EMBL" id="KZ995676">
    <property type="protein sequence ID" value="RKO90202.1"/>
    <property type="molecule type" value="Genomic_DNA"/>
</dbReference>
<feature type="region of interest" description="Disordered" evidence="1">
    <location>
        <begin position="1"/>
        <end position="108"/>
    </location>
</feature>
<dbReference type="Proteomes" id="UP000269721">
    <property type="component" value="Unassembled WGS sequence"/>
</dbReference>
<sequence>SRGKDRSADPGPDSTQILRTANKIQSKTRSTDLLASGSTSESEGDLGRQRPRRDTGETSLLAVAAESAYAGETSTSQPRSRPLVLREHHEDRSDSDAQGDTIGGGPWVWAEHREDEDDDMPSRYSKAMSILCKIRVVADRMTEQSPKEEIRSLLSSIGV</sequence>
<proteinExistence type="predicted"/>
<feature type="compositionally biased region" description="Basic and acidic residues" evidence="1">
    <location>
        <begin position="45"/>
        <end position="56"/>
    </location>
</feature>
<evidence type="ECO:0000313" key="3">
    <source>
        <dbReference type="Proteomes" id="UP000269721"/>
    </source>
</evidence>
<feature type="compositionally biased region" description="Basic and acidic residues" evidence="1">
    <location>
        <begin position="84"/>
        <end position="95"/>
    </location>
</feature>
<accession>A0A4P9WCY8</accession>
<reference evidence="3" key="1">
    <citation type="journal article" date="2018" name="Nat. Microbiol.">
        <title>Leveraging single-cell genomics to expand the fungal tree of life.</title>
        <authorList>
            <person name="Ahrendt S.R."/>
            <person name="Quandt C.A."/>
            <person name="Ciobanu D."/>
            <person name="Clum A."/>
            <person name="Salamov A."/>
            <person name="Andreopoulos B."/>
            <person name="Cheng J.F."/>
            <person name="Woyke T."/>
            <person name="Pelin A."/>
            <person name="Henrissat B."/>
            <person name="Reynolds N.K."/>
            <person name="Benny G.L."/>
            <person name="Smith M.E."/>
            <person name="James T.Y."/>
            <person name="Grigoriev I.V."/>
        </authorList>
    </citation>
    <scope>NUCLEOTIDE SEQUENCE [LARGE SCALE GENOMIC DNA]</scope>
</reference>